<evidence type="ECO:0000256" key="1">
    <source>
        <dbReference type="SAM" id="MobiDB-lite"/>
    </source>
</evidence>
<comment type="caution">
    <text evidence="2">The sequence shown here is derived from an EMBL/GenBank/DDBJ whole genome shotgun (WGS) entry which is preliminary data.</text>
</comment>
<dbReference type="Proteomes" id="UP001066276">
    <property type="component" value="Chromosome 4_2"/>
</dbReference>
<accession>A0AAV7S6M4</accession>
<gene>
    <name evidence="2" type="ORF">NDU88_000943</name>
</gene>
<sequence length="106" mass="11579">MVPLAPFQSPFAPDYQRSQRRSFSSSLDPSDCVLLPLLAPSSAHTSHPFESRRARLGDLGRELALIWSPCMAGSVQPWNDGEKTAGFHTALVGQSGDLTKAIRAWK</sequence>
<keyword evidence="3" id="KW-1185">Reference proteome</keyword>
<feature type="region of interest" description="Disordered" evidence="1">
    <location>
        <begin position="1"/>
        <end position="27"/>
    </location>
</feature>
<evidence type="ECO:0000313" key="3">
    <source>
        <dbReference type="Proteomes" id="UP001066276"/>
    </source>
</evidence>
<organism evidence="2 3">
    <name type="scientific">Pleurodeles waltl</name>
    <name type="common">Iberian ribbed newt</name>
    <dbReference type="NCBI Taxonomy" id="8319"/>
    <lineage>
        <taxon>Eukaryota</taxon>
        <taxon>Metazoa</taxon>
        <taxon>Chordata</taxon>
        <taxon>Craniata</taxon>
        <taxon>Vertebrata</taxon>
        <taxon>Euteleostomi</taxon>
        <taxon>Amphibia</taxon>
        <taxon>Batrachia</taxon>
        <taxon>Caudata</taxon>
        <taxon>Salamandroidea</taxon>
        <taxon>Salamandridae</taxon>
        <taxon>Pleurodelinae</taxon>
        <taxon>Pleurodeles</taxon>
    </lineage>
</organism>
<dbReference type="AlphaFoldDB" id="A0AAV7S6M4"/>
<protein>
    <submittedName>
        <fullName evidence="2">Uncharacterized protein</fullName>
    </submittedName>
</protein>
<name>A0AAV7S6M4_PLEWA</name>
<dbReference type="EMBL" id="JANPWB010000008">
    <property type="protein sequence ID" value="KAJ1160441.1"/>
    <property type="molecule type" value="Genomic_DNA"/>
</dbReference>
<evidence type="ECO:0000313" key="2">
    <source>
        <dbReference type="EMBL" id="KAJ1160441.1"/>
    </source>
</evidence>
<proteinExistence type="predicted"/>
<reference evidence="2" key="1">
    <citation type="journal article" date="2022" name="bioRxiv">
        <title>Sequencing and chromosome-scale assembly of the giantPleurodeles waltlgenome.</title>
        <authorList>
            <person name="Brown T."/>
            <person name="Elewa A."/>
            <person name="Iarovenko S."/>
            <person name="Subramanian E."/>
            <person name="Araus A.J."/>
            <person name="Petzold A."/>
            <person name="Susuki M."/>
            <person name="Suzuki K.-i.T."/>
            <person name="Hayashi T."/>
            <person name="Toyoda A."/>
            <person name="Oliveira C."/>
            <person name="Osipova E."/>
            <person name="Leigh N.D."/>
            <person name="Simon A."/>
            <person name="Yun M.H."/>
        </authorList>
    </citation>
    <scope>NUCLEOTIDE SEQUENCE</scope>
    <source>
        <strain evidence="2">20211129_DDA</strain>
        <tissue evidence="2">Liver</tissue>
    </source>
</reference>